<dbReference type="PANTHER" id="PTHR45528">
    <property type="entry name" value="SENSOR HISTIDINE KINASE CPXA"/>
    <property type="match status" value="1"/>
</dbReference>
<dbReference type="PRINTS" id="PR00344">
    <property type="entry name" value="BCTRLSENSOR"/>
</dbReference>
<dbReference type="CDD" id="cd00075">
    <property type="entry name" value="HATPase"/>
    <property type="match status" value="1"/>
</dbReference>
<evidence type="ECO:0000256" key="5">
    <source>
        <dbReference type="ARBA" id="ARBA00022553"/>
    </source>
</evidence>
<reference evidence="17 18" key="1">
    <citation type="submission" date="2021-03" db="EMBL/GenBank/DDBJ databases">
        <title>Antimicrobial resistance genes in bacteria isolated from Japanese honey, and their potential for conferring macrolide and lincosamide resistance in the American foulbrood pathogen Paenibacillus larvae.</title>
        <authorList>
            <person name="Okamoto M."/>
            <person name="Kumagai M."/>
            <person name="Kanamori H."/>
            <person name="Takamatsu D."/>
        </authorList>
    </citation>
    <scope>NUCLEOTIDE SEQUENCE [LARGE SCALE GENOMIC DNA]</scope>
    <source>
        <strain evidence="17 18">J8TS2</strain>
    </source>
</reference>
<dbReference type="CDD" id="cd06225">
    <property type="entry name" value="HAMP"/>
    <property type="match status" value="1"/>
</dbReference>
<dbReference type="Pfam" id="PF02518">
    <property type="entry name" value="HATPase_c"/>
    <property type="match status" value="1"/>
</dbReference>
<evidence type="ECO:0000256" key="14">
    <source>
        <dbReference type="SAM" id="Phobius"/>
    </source>
</evidence>
<comment type="caution">
    <text evidence="17">The sequence shown here is derived from an EMBL/GenBank/DDBJ whole genome shotgun (WGS) entry which is preliminary data.</text>
</comment>
<keyword evidence="11 14" id="KW-1133">Transmembrane helix</keyword>
<dbReference type="EMBL" id="BORB01000003">
    <property type="protein sequence ID" value="GIN56186.1"/>
    <property type="molecule type" value="Genomic_DNA"/>
</dbReference>
<organism evidence="17 18">
    <name type="scientific">Lederbergia ruris</name>
    <dbReference type="NCBI Taxonomy" id="217495"/>
    <lineage>
        <taxon>Bacteria</taxon>
        <taxon>Bacillati</taxon>
        <taxon>Bacillota</taxon>
        <taxon>Bacilli</taxon>
        <taxon>Bacillales</taxon>
        <taxon>Bacillaceae</taxon>
        <taxon>Lederbergia</taxon>
    </lineage>
</organism>
<keyword evidence="10" id="KW-0067">ATP-binding</keyword>
<keyword evidence="12" id="KW-0902">Two-component regulatory system</keyword>
<dbReference type="PROSITE" id="PS50109">
    <property type="entry name" value="HIS_KIN"/>
    <property type="match status" value="1"/>
</dbReference>
<comment type="subcellular location">
    <subcellularLocation>
        <location evidence="2">Cell membrane</location>
        <topology evidence="2">Multi-pass membrane protein</topology>
    </subcellularLocation>
</comment>
<keyword evidence="9 17" id="KW-0418">Kinase</keyword>
<evidence type="ECO:0000256" key="4">
    <source>
        <dbReference type="ARBA" id="ARBA00022475"/>
    </source>
</evidence>
<dbReference type="InterPro" id="IPR050398">
    <property type="entry name" value="HssS/ArlS-like"/>
</dbReference>
<dbReference type="Pfam" id="PF00512">
    <property type="entry name" value="HisKA"/>
    <property type="match status" value="1"/>
</dbReference>
<dbReference type="PANTHER" id="PTHR45528:SF1">
    <property type="entry name" value="SENSOR HISTIDINE KINASE CPXA"/>
    <property type="match status" value="1"/>
</dbReference>
<dbReference type="GO" id="GO:0016301">
    <property type="term" value="F:kinase activity"/>
    <property type="evidence" value="ECO:0007669"/>
    <property type="project" value="UniProtKB-KW"/>
</dbReference>
<dbReference type="Proteomes" id="UP000679950">
    <property type="component" value="Unassembled WGS sequence"/>
</dbReference>
<keyword evidence="13 14" id="KW-0472">Membrane</keyword>
<feature type="domain" description="Histidine kinase" evidence="15">
    <location>
        <begin position="151"/>
        <end position="367"/>
    </location>
</feature>
<dbReference type="SUPFAM" id="SSF158472">
    <property type="entry name" value="HAMP domain-like"/>
    <property type="match status" value="1"/>
</dbReference>
<dbReference type="SMART" id="SM00387">
    <property type="entry name" value="HATPase_c"/>
    <property type="match status" value="1"/>
</dbReference>
<evidence type="ECO:0000256" key="8">
    <source>
        <dbReference type="ARBA" id="ARBA00022741"/>
    </source>
</evidence>
<evidence type="ECO:0000256" key="1">
    <source>
        <dbReference type="ARBA" id="ARBA00000085"/>
    </source>
</evidence>
<dbReference type="InterPro" id="IPR005467">
    <property type="entry name" value="His_kinase_dom"/>
</dbReference>
<comment type="catalytic activity">
    <reaction evidence="1">
        <text>ATP + protein L-histidine = ADP + protein N-phospho-L-histidine.</text>
        <dbReference type="EC" id="2.7.13.3"/>
    </reaction>
</comment>
<evidence type="ECO:0000256" key="6">
    <source>
        <dbReference type="ARBA" id="ARBA00022679"/>
    </source>
</evidence>
<gene>
    <name evidence="17" type="primary">vanS_1</name>
    <name evidence="17" type="ORF">J8TS2_05050</name>
</gene>
<evidence type="ECO:0000313" key="18">
    <source>
        <dbReference type="Proteomes" id="UP000679950"/>
    </source>
</evidence>
<evidence type="ECO:0000256" key="13">
    <source>
        <dbReference type="ARBA" id="ARBA00023136"/>
    </source>
</evidence>
<dbReference type="InterPro" id="IPR003660">
    <property type="entry name" value="HAMP_dom"/>
</dbReference>
<keyword evidence="7 14" id="KW-0812">Transmembrane</keyword>
<keyword evidence="5" id="KW-0597">Phosphoprotein</keyword>
<dbReference type="EC" id="2.7.13.3" evidence="3"/>
<dbReference type="InterPro" id="IPR003661">
    <property type="entry name" value="HisK_dim/P_dom"/>
</dbReference>
<dbReference type="Pfam" id="PF00672">
    <property type="entry name" value="HAMP"/>
    <property type="match status" value="1"/>
</dbReference>
<feature type="transmembrane region" description="Helical" evidence="14">
    <location>
        <begin position="57"/>
        <end position="82"/>
    </location>
</feature>
<sequence>MRLMAKMLHSFRAKMLLLFGISMLLSGLITYILYKGLQFYYHTMVFMGDPLARVRKLVATIGDVNAFLCIFVPLSILFFFLLTKPYSNYFKEISKGIHQLANGDFTTHVVISTNDEFKVIAEDLNQASSKLQEAVKRGDFAESSKDQLVVNLAHDLRTPLTSVLGYLDLMLRDENLTKAQVRHYTTIAFTKSQRLEKLIDELFEITRMNYGMLTLEKTPLDMSELLEQLKEELYPLFEKNHLIARSDNQSPLPILGDGDLLARVFENLLVNAIRYGTDGQYVDLHGFVDSQDVVVQVVNYGNQIPAKEIPHLFDMFYSGDQARTFQDGGTGLGLFIAKNIIEQHGGTITVKSSVIRTQFEVRLPLQKSTNS</sequence>
<evidence type="ECO:0000256" key="12">
    <source>
        <dbReference type="ARBA" id="ARBA00023012"/>
    </source>
</evidence>
<dbReference type="CDD" id="cd00082">
    <property type="entry name" value="HisKA"/>
    <property type="match status" value="1"/>
</dbReference>
<keyword evidence="6" id="KW-0808">Transferase</keyword>
<proteinExistence type="predicted"/>
<dbReference type="InterPro" id="IPR003594">
    <property type="entry name" value="HATPase_dom"/>
</dbReference>
<dbReference type="SUPFAM" id="SSF55874">
    <property type="entry name" value="ATPase domain of HSP90 chaperone/DNA topoisomerase II/histidine kinase"/>
    <property type="match status" value="1"/>
</dbReference>
<keyword evidence="4" id="KW-1003">Cell membrane</keyword>
<dbReference type="InterPro" id="IPR036890">
    <property type="entry name" value="HATPase_C_sf"/>
</dbReference>
<dbReference type="InterPro" id="IPR036097">
    <property type="entry name" value="HisK_dim/P_sf"/>
</dbReference>
<evidence type="ECO:0000313" key="17">
    <source>
        <dbReference type="EMBL" id="GIN56186.1"/>
    </source>
</evidence>
<dbReference type="SUPFAM" id="SSF47384">
    <property type="entry name" value="Homodimeric domain of signal transducing histidine kinase"/>
    <property type="match status" value="1"/>
</dbReference>
<keyword evidence="18" id="KW-1185">Reference proteome</keyword>
<dbReference type="Gene3D" id="6.10.340.10">
    <property type="match status" value="1"/>
</dbReference>
<dbReference type="SMART" id="SM00388">
    <property type="entry name" value="HisKA"/>
    <property type="match status" value="1"/>
</dbReference>
<evidence type="ECO:0000259" key="16">
    <source>
        <dbReference type="PROSITE" id="PS50885"/>
    </source>
</evidence>
<dbReference type="Gene3D" id="3.30.565.10">
    <property type="entry name" value="Histidine kinase-like ATPase, C-terminal domain"/>
    <property type="match status" value="1"/>
</dbReference>
<keyword evidence="8" id="KW-0547">Nucleotide-binding</keyword>
<evidence type="ECO:0000256" key="2">
    <source>
        <dbReference type="ARBA" id="ARBA00004651"/>
    </source>
</evidence>
<accession>A0ABQ4KFC7</accession>
<evidence type="ECO:0000256" key="11">
    <source>
        <dbReference type="ARBA" id="ARBA00022989"/>
    </source>
</evidence>
<feature type="domain" description="HAMP" evidence="16">
    <location>
        <begin position="91"/>
        <end position="136"/>
    </location>
</feature>
<evidence type="ECO:0000256" key="3">
    <source>
        <dbReference type="ARBA" id="ARBA00012438"/>
    </source>
</evidence>
<evidence type="ECO:0000259" key="15">
    <source>
        <dbReference type="PROSITE" id="PS50109"/>
    </source>
</evidence>
<dbReference type="PROSITE" id="PS50885">
    <property type="entry name" value="HAMP"/>
    <property type="match status" value="1"/>
</dbReference>
<feature type="transmembrane region" description="Helical" evidence="14">
    <location>
        <begin position="16"/>
        <end position="37"/>
    </location>
</feature>
<name>A0ABQ4KFC7_9BACI</name>
<evidence type="ECO:0000256" key="10">
    <source>
        <dbReference type="ARBA" id="ARBA00022840"/>
    </source>
</evidence>
<dbReference type="InterPro" id="IPR004358">
    <property type="entry name" value="Sig_transdc_His_kin-like_C"/>
</dbReference>
<evidence type="ECO:0000256" key="9">
    <source>
        <dbReference type="ARBA" id="ARBA00022777"/>
    </source>
</evidence>
<evidence type="ECO:0000256" key="7">
    <source>
        <dbReference type="ARBA" id="ARBA00022692"/>
    </source>
</evidence>
<dbReference type="Gene3D" id="1.10.287.130">
    <property type="match status" value="1"/>
</dbReference>
<protein>
    <recommendedName>
        <fullName evidence="3">histidine kinase</fullName>
        <ecNumber evidence="3">2.7.13.3</ecNumber>
    </recommendedName>
</protein>